<accession>G9XBD7</accession>
<feature type="compositionally biased region" description="Acidic residues" evidence="1">
    <location>
        <begin position="34"/>
        <end position="49"/>
    </location>
</feature>
<feature type="region of interest" description="Disordered" evidence="1">
    <location>
        <begin position="34"/>
        <end position="82"/>
    </location>
</feature>
<feature type="compositionally biased region" description="Basic and acidic residues" evidence="1">
    <location>
        <begin position="52"/>
        <end position="82"/>
    </location>
</feature>
<reference evidence="2 3" key="1">
    <citation type="submission" date="2011-08" db="EMBL/GenBank/DDBJ databases">
        <title>The Genome Sequence of Eubacteriaceae bacterium CM5.</title>
        <authorList>
            <consortium name="The Broad Institute Genome Sequencing Platform"/>
            <person name="Earl A."/>
            <person name="Ward D."/>
            <person name="Feldgarden M."/>
            <person name="Gevers D."/>
            <person name="Sizova M."/>
            <person name="Hazen A."/>
            <person name="Epstein S."/>
            <person name="Young S.K."/>
            <person name="Zeng Q."/>
            <person name="Gargeya S."/>
            <person name="Fitzgerald M."/>
            <person name="Haas B."/>
            <person name="Abouelleil A."/>
            <person name="Alvarado L."/>
            <person name="Arachchi H.M."/>
            <person name="Berlin A."/>
            <person name="Brown A."/>
            <person name="Chapman S.B."/>
            <person name="Chen Z."/>
            <person name="Dunbar C."/>
            <person name="Freedman E."/>
            <person name="Gearin G."/>
            <person name="Gellesch M."/>
            <person name="Goldberg J."/>
            <person name="Griggs A."/>
            <person name="Gujja S."/>
            <person name="Heiman D."/>
            <person name="Howarth C."/>
            <person name="Larson L."/>
            <person name="Lui A."/>
            <person name="MacDonald P.J.P."/>
            <person name="Montmayeur A."/>
            <person name="Murphy C."/>
            <person name="Neiman D."/>
            <person name="Pearson M."/>
            <person name="Priest M."/>
            <person name="Roberts A."/>
            <person name="Saif S."/>
            <person name="Shea T."/>
            <person name="Shenoy N."/>
            <person name="Sisk P."/>
            <person name="Stolte C."/>
            <person name="Sykes S."/>
            <person name="Wortman J."/>
            <person name="Nusbaum C."/>
            <person name="Birren B."/>
        </authorList>
    </citation>
    <scope>NUCLEOTIDE SEQUENCE [LARGE SCALE GENOMIC DNA]</scope>
    <source>
        <strain evidence="2 3">CM5</strain>
    </source>
</reference>
<dbReference type="EMBL" id="AFZG01000015">
    <property type="protein sequence ID" value="EHL19788.1"/>
    <property type="molecule type" value="Genomic_DNA"/>
</dbReference>
<dbReference type="RefSeq" id="WP_009529307.1">
    <property type="nucleotide sequence ID" value="NZ_JH414605.1"/>
</dbReference>
<evidence type="ECO:0000256" key="1">
    <source>
        <dbReference type="SAM" id="MobiDB-lite"/>
    </source>
</evidence>
<evidence type="ECO:0000313" key="3">
    <source>
        <dbReference type="Proteomes" id="UP000003379"/>
    </source>
</evidence>
<dbReference type="Proteomes" id="UP000003379">
    <property type="component" value="Unassembled WGS sequence"/>
</dbReference>
<proteinExistence type="predicted"/>
<organism evidence="2 3">
    <name type="scientific">Peptoanaerobacter stomatis</name>
    <dbReference type="NCBI Taxonomy" id="796937"/>
    <lineage>
        <taxon>Bacteria</taxon>
        <taxon>Bacillati</taxon>
        <taxon>Bacillota</taxon>
        <taxon>Clostridia</taxon>
        <taxon>Peptostreptococcales</taxon>
        <taxon>Filifactoraceae</taxon>
        <taxon>Peptoanaerobacter</taxon>
    </lineage>
</organism>
<dbReference type="HOGENOM" id="CLU_2555282_0_0_9"/>
<name>G9XBD7_9FIRM</name>
<comment type="caution">
    <text evidence="2">The sequence shown here is derived from an EMBL/GenBank/DDBJ whole genome shotgun (WGS) entry which is preliminary data.</text>
</comment>
<dbReference type="AlphaFoldDB" id="G9XBD7"/>
<gene>
    <name evidence="2" type="ORF">HMPREF9628_01304</name>
</gene>
<sequence length="82" mass="9711">MYKLQYMNVVREVATEVEKNQLILEGYELMEDIKDDEETYENTENEISQDTDISKEQAEDIKSDEKNQDEEKTDNKKSGKKK</sequence>
<protein>
    <submittedName>
        <fullName evidence="2">Uncharacterized protein</fullName>
    </submittedName>
</protein>
<evidence type="ECO:0000313" key="2">
    <source>
        <dbReference type="EMBL" id="EHL19788.1"/>
    </source>
</evidence>